<feature type="transmembrane region" description="Helical" evidence="1">
    <location>
        <begin position="108"/>
        <end position="130"/>
    </location>
</feature>
<organism evidence="3 4">
    <name type="scientific">Cryomorpha ignava</name>
    <dbReference type="NCBI Taxonomy" id="101383"/>
    <lineage>
        <taxon>Bacteria</taxon>
        <taxon>Pseudomonadati</taxon>
        <taxon>Bacteroidota</taxon>
        <taxon>Flavobacteriia</taxon>
        <taxon>Flavobacteriales</taxon>
        <taxon>Cryomorphaceae</taxon>
        <taxon>Cryomorpha</taxon>
    </lineage>
</organism>
<dbReference type="Proteomes" id="UP000486602">
    <property type="component" value="Unassembled WGS sequence"/>
</dbReference>
<dbReference type="PANTHER" id="PTHR14969:SF13">
    <property type="entry name" value="AT30094P"/>
    <property type="match status" value="1"/>
</dbReference>
<name>A0A7K3WLV5_9FLAO</name>
<dbReference type="EMBL" id="JAAGVY010000003">
    <property type="protein sequence ID" value="NEN22444.1"/>
    <property type="molecule type" value="Genomic_DNA"/>
</dbReference>
<feature type="transmembrane region" description="Helical" evidence="1">
    <location>
        <begin position="163"/>
        <end position="181"/>
    </location>
</feature>
<feature type="transmembrane region" description="Helical" evidence="1">
    <location>
        <begin position="137"/>
        <end position="157"/>
    </location>
</feature>
<keyword evidence="1" id="KW-1133">Transmembrane helix</keyword>
<proteinExistence type="predicted"/>
<protein>
    <submittedName>
        <fullName evidence="3">Phosphatase PAP2 family protein</fullName>
    </submittedName>
</protein>
<reference evidence="3 4" key="1">
    <citation type="submission" date="2020-02" db="EMBL/GenBank/DDBJ databases">
        <title>Out from the shadows clarifying the taxonomy of the family Cryomorphaceae and related taxa by utilizing the GTDB taxonomic framework.</title>
        <authorList>
            <person name="Bowman J.P."/>
        </authorList>
    </citation>
    <scope>NUCLEOTIDE SEQUENCE [LARGE SCALE GENOMIC DNA]</scope>
    <source>
        <strain evidence="3 4">QSSC 1-22</strain>
    </source>
</reference>
<dbReference type="AlphaFoldDB" id="A0A7K3WLV5"/>
<dbReference type="InterPro" id="IPR000326">
    <property type="entry name" value="PAP2/HPO"/>
</dbReference>
<keyword evidence="1" id="KW-0472">Membrane</keyword>
<evidence type="ECO:0000259" key="2">
    <source>
        <dbReference type="SMART" id="SM00014"/>
    </source>
</evidence>
<dbReference type="Gene3D" id="1.20.144.10">
    <property type="entry name" value="Phosphatidic acid phosphatase type 2/haloperoxidase"/>
    <property type="match status" value="2"/>
</dbReference>
<accession>A0A7K3WLV5</accession>
<gene>
    <name evidence="3" type="ORF">G3O08_02875</name>
</gene>
<dbReference type="SUPFAM" id="SSF48317">
    <property type="entry name" value="Acid phosphatase/Vanadium-dependent haloperoxidase"/>
    <property type="match status" value="1"/>
</dbReference>
<keyword evidence="1" id="KW-0812">Transmembrane</keyword>
<sequence>MFEALKDFDREIFLFLNGLHQPWLDQAMFYMTKAVFWIPVYAVLLYLVAKTYGWKIMLWSLLAIAVVITLSDRISVELFKEVFQRYRPSRNLTIGPIVHVVNEYRGGLFGFVSSHATNFFGISTFVALLLRKQYPKILPLLILWASFICYTRVYLGVHYPSDILVGSLLGATIGFSVYKLFKYLVLKEK</sequence>
<dbReference type="InterPro" id="IPR036938">
    <property type="entry name" value="PAP2/HPO_sf"/>
</dbReference>
<evidence type="ECO:0000313" key="4">
    <source>
        <dbReference type="Proteomes" id="UP000486602"/>
    </source>
</evidence>
<evidence type="ECO:0000256" key="1">
    <source>
        <dbReference type="SAM" id="Phobius"/>
    </source>
</evidence>
<dbReference type="PANTHER" id="PTHR14969">
    <property type="entry name" value="SPHINGOSINE-1-PHOSPHATE PHOSPHOHYDROLASE"/>
    <property type="match status" value="1"/>
</dbReference>
<feature type="transmembrane region" description="Helical" evidence="1">
    <location>
        <begin position="27"/>
        <end position="49"/>
    </location>
</feature>
<dbReference type="SMART" id="SM00014">
    <property type="entry name" value="acidPPc"/>
    <property type="match status" value="1"/>
</dbReference>
<dbReference type="Pfam" id="PF01569">
    <property type="entry name" value="PAP2"/>
    <property type="match status" value="1"/>
</dbReference>
<comment type="caution">
    <text evidence="3">The sequence shown here is derived from an EMBL/GenBank/DDBJ whole genome shotgun (WGS) entry which is preliminary data.</text>
</comment>
<feature type="domain" description="Phosphatidic acid phosphatase type 2/haloperoxidase" evidence="2">
    <location>
        <begin position="60"/>
        <end position="178"/>
    </location>
</feature>
<dbReference type="RefSeq" id="WP_163283171.1">
    <property type="nucleotide sequence ID" value="NZ_JAAGVY010000003.1"/>
</dbReference>
<evidence type="ECO:0000313" key="3">
    <source>
        <dbReference type="EMBL" id="NEN22444.1"/>
    </source>
</evidence>
<feature type="transmembrane region" description="Helical" evidence="1">
    <location>
        <begin position="56"/>
        <end position="76"/>
    </location>
</feature>
<keyword evidence="4" id="KW-1185">Reference proteome</keyword>